<dbReference type="EMBL" id="QQWG01000013">
    <property type="protein sequence ID" value="RRG20396.1"/>
    <property type="molecule type" value="Genomic_DNA"/>
</dbReference>
<evidence type="ECO:0000259" key="7">
    <source>
        <dbReference type="Pfam" id="PF07980"/>
    </source>
</evidence>
<dbReference type="GO" id="GO:0009279">
    <property type="term" value="C:cell outer membrane"/>
    <property type="evidence" value="ECO:0007669"/>
    <property type="project" value="UniProtKB-SubCell"/>
</dbReference>
<organism evidence="9 10">
    <name type="scientific">Ancylomarina euxinus</name>
    <dbReference type="NCBI Taxonomy" id="2283627"/>
    <lineage>
        <taxon>Bacteria</taxon>
        <taxon>Pseudomonadati</taxon>
        <taxon>Bacteroidota</taxon>
        <taxon>Bacteroidia</taxon>
        <taxon>Marinilabiliales</taxon>
        <taxon>Marinifilaceae</taxon>
        <taxon>Ancylomarina</taxon>
    </lineage>
</organism>
<dbReference type="Gene3D" id="1.25.40.390">
    <property type="match status" value="1"/>
</dbReference>
<evidence type="ECO:0000256" key="2">
    <source>
        <dbReference type="ARBA" id="ARBA00006275"/>
    </source>
</evidence>
<dbReference type="InterPro" id="IPR033985">
    <property type="entry name" value="SusD-like_N"/>
</dbReference>
<protein>
    <submittedName>
        <fullName evidence="9">RagB/SusD family nutrient uptake outer membrane protein</fullName>
    </submittedName>
</protein>
<dbReference type="InterPro" id="IPR012944">
    <property type="entry name" value="SusD_RagB_dom"/>
</dbReference>
<dbReference type="PROSITE" id="PS51257">
    <property type="entry name" value="PROKAR_LIPOPROTEIN"/>
    <property type="match status" value="1"/>
</dbReference>
<keyword evidence="10" id="KW-1185">Reference proteome</keyword>
<comment type="similarity">
    <text evidence="2">Belongs to the SusD family.</text>
</comment>
<feature type="chain" id="PRO_5019169994" evidence="6">
    <location>
        <begin position="21"/>
        <end position="473"/>
    </location>
</feature>
<proteinExistence type="inferred from homology"/>
<dbReference type="Pfam" id="PF07980">
    <property type="entry name" value="SusD_RagB"/>
    <property type="match status" value="1"/>
</dbReference>
<feature type="domain" description="SusD-like N-terminal" evidence="8">
    <location>
        <begin position="23"/>
        <end position="206"/>
    </location>
</feature>
<evidence type="ECO:0000259" key="8">
    <source>
        <dbReference type="Pfam" id="PF14322"/>
    </source>
</evidence>
<evidence type="ECO:0000256" key="5">
    <source>
        <dbReference type="ARBA" id="ARBA00023237"/>
    </source>
</evidence>
<accession>A0A425XZ62</accession>
<evidence type="ECO:0000313" key="10">
    <source>
        <dbReference type="Proteomes" id="UP000285794"/>
    </source>
</evidence>
<keyword evidence="4" id="KW-0472">Membrane</keyword>
<keyword evidence="3 6" id="KW-0732">Signal</keyword>
<comment type="caution">
    <text evidence="9">The sequence shown here is derived from an EMBL/GenBank/DDBJ whole genome shotgun (WGS) entry which is preliminary data.</text>
</comment>
<evidence type="ECO:0000256" key="6">
    <source>
        <dbReference type="SAM" id="SignalP"/>
    </source>
</evidence>
<dbReference type="Proteomes" id="UP000285794">
    <property type="component" value="Unassembled WGS sequence"/>
</dbReference>
<evidence type="ECO:0000256" key="1">
    <source>
        <dbReference type="ARBA" id="ARBA00004442"/>
    </source>
</evidence>
<dbReference type="AlphaFoldDB" id="A0A425XZ62"/>
<feature type="signal peptide" evidence="6">
    <location>
        <begin position="1"/>
        <end position="20"/>
    </location>
</feature>
<feature type="domain" description="RagB/SusD" evidence="7">
    <location>
        <begin position="357"/>
        <end position="432"/>
    </location>
</feature>
<gene>
    <name evidence="9" type="ORF">DWB61_12685</name>
</gene>
<sequence>MMMKNIYIILIAILLSSCSADEFLDVKPTGVVIPESVNDFDMLMQSPTMHRSNWTNLNYWDPDVLLSDKMLNLIQSSKSLVNQYKWAENIYSVSENDEDWNILYSNIYVYNTIIKEIDDAPLGLLTETDRIRVKGEAYGQRAMEYFLLACEYVPAYSTDTKDKLAIPMPMEANITVDIPKSTVGEIYNQILSDLKVAAPLLENAPAINQEANFRPGLASVKGLLALVSLHMGDFAAAKTYSSEALVLYNHLYDYTTFSNKRPGDAWSGLNIDDFTLGLNDKSVIWSRINQWSYSFPYDGHLYHPDLRALFDQVNDQRYILFSSSKANPNSGFGDLTVSPNVAYASKDKASQAGLSVANLTLVQAEACIRTNDKDGAVNALNTLLVKRIKSFTPLVASDFADNTAVLNKVKQERRKELMATGNYLIDLKRYHALGESIPTFTRVINSKTHTLEPGSSKYALPIPLKVQALNSNL</sequence>
<evidence type="ECO:0000313" key="9">
    <source>
        <dbReference type="EMBL" id="RRG20396.1"/>
    </source>
</evidence>
<evidence type="ECO:0000256" key="4">
    <source>
        <dbReference type="ARBA" id="ARBA00023136"/>
    </source>
</evidence>
<dbReference type="Pfam" id="PF14322">
    <property type="entry name" value="SusD-like_3"/>
    <property type="match status" value="1"/>
</dbReference>
<keyword evidence="5" id="KW-0998">Cell outer membrane</keyword>
<name>A0A425XZ62_9BACT</name>
<comment type="subcellular location">
    <subcellularLocation>
        <location evidence="1">Cell outer membrane</location>
    </subcellularLocation>
</comment>
<reference evidence="9 10" key="1">
    <citation type="submission" date="2018-07" db="EMBL/GenBank/DDBJ databases">
        <title>Draft genome sequence of Ancylomarina sp. M1P.</title>
        <authorList>
            <person name="Yadav S."/>
            <person name="Villanueva L."/>
            <person name="Damste J.S.S."/>
        </authorList>
    </citation>
    <scope>NUCLEOTIDE SEQUENCE [LARGE SCALE GENOMIC DNA]</scope>
    <source>
        <strain evidence="9 10">M1P</strain>
    </source>
</reference>
<dbReference type="InterPro" id="IPR011990">
    <property type="entry name" value="TPR-like_helical_dom_sf"/>
</dbReference>
<evidence type="ECO:0000256" key="3">
    <source>
        <dbReference type="ARBA" id="ARBA00022729"/>
    </source>
</evidence>
<dbReference type="SUPFAM" id="SSF48452">
    <property type="entry name" value="TPR-like"/>
    <property type="match status" value="1"/>
</dbReference>